<evidence type="ECO:0000313" key="2">
    <source>
        <dbReference type="Proteomes" id="UP000717328"/>
    </source>
</evidence>
<name>A0A9P7FXC3_9AGAR</name>
<evidence type="ECO:0000313" key="1">
    <source>
        <dbReference type="EMBL" id="KAG5636817.1"/>
    </source>
</evidence>
<protein>
    <recommendedName>
        <fullName evidence="3">Protein kinase domain-containing protein</fullName>
    </recommendedName>
</protein>
<dbReference type="EMBL" id="JABCKI010005890">
    <property type="protein sequence ID" value="KAG5636817.1"/>
    <property type="molecule type" value="Genomic_DNA"/>
</dbReference>
<proteinExistence type="predicted"/>
<sequence>MAIEIGSNAWVMQLLEAIEVELHSRGRTDVRVDNLRLFKQADVPTEPKESRQSRALRWLHEQPADSQLDEMKKLSSIFPNGPRGSDDKLDIIIADAEEMVDALSDPHVAYNKKVKNALNECLDTHLSLPSPSEVVKDARMLDKVFGGKEPRIHVGRPGGAPAVIFHPVLAALQQNLDYLEQVEVSPAEVSRAANYLHSAAKFYEDKDQRQDVIKDLITDALGGTGKWKHTINLDSGSTVRVKGEKIIPDASWWHNVFLILVLELKNSLGLYGDALFQAVVDYSKMVAGDEYRPFREYSNFPIVLIGATANRLEIAVAVFAGSTYVTKLRTFDFSLGFHASDNIIRLARLPTSYTLLYISQPDTPRSFHDITYRQFLSRAGQPTLDLVDLGDATTAMYIAILDDQEVIVKFTTRYNEAAHRLLADTQLAPRLHFCGRVVGDLYMIVMDRVDGMSVWQLQEDNMPIPQIVPTQVEEAVRLLHEQDIVFGDLRANNILYVLSGAEERVVLVDFDWPAKDGEGRYPATLNPGTTWHKEVAPYSIMRKTHDLWQLARLRGLCTQSNIL</sequence>
<dbReference type="OrthoDB" id="3250441at2759"/>
<accession>A0A9P7FXC3</accession>
<organism evidence="1 2">
    <name type="scientific">Sphagnurus paluster</name>
    <dbReference type="NCBI Taxonomy" id="117069"/>
    <lineage>
        <taxon>Eukaryota</taxon>
        <taxon>Fungi</taxon>
        <taxon>Dikarya</taxon>
        <taxon>Basidiomycota</taxon>
        <taxon>Agaricomycotina</taxon>
        <taxon>Agaricomycetes</taxon>
        <taxon>Agaricomycetidae</taxon>
        <taxon>Agaricales</taxon>
        <taxon>Tricholomatineae</taxon>
        <taxon>Lyophyllaceae</taxon>
        <taxon>Sphagnurus</taxon>
    </lineage>
</organism>
<comment type="caution">
    <text evidence="1">The sequence shown here is derived from an EMBL/GenBank/DDBJ whole genome shotgun (WGS) entry which is preliminary data.</text>
</comment>
<dbReference type="Gene3D" id="1.10.510.10">
    <property type="entry name" value="Transferase(Phosphotransferase) domain 1"/>
    <property type="match status" value="1"/>
</dbReference>
<reference evidence="1" key="1">
    <citation type="submission" date="2021-02" db="EMBL/GenBank/DDBJ databases">
        <authorList>
            <person name="Nieuwenhuis M."/>
            <person name="Van De Peppel L.J.J."/>
        </authorList>
    </citation>
    <scope>NUCLEOTIDE SEQUENCE</scope>
    <source>
        <strain evidence="1">D49</strain>
    </source>
</reference>
<gene>
    <name evidence="1" type="ORF">H0H81_006764</name>
</gene>
<reference evidence="1" key="2">
    <citation type="submission" date="2021-10" db="EMBL/GenBank/DDBJ databases">
        <title>Phylogenomics reveals ancestral predisposition of the termite-cultivated fungus Termitomyces towards a domesticated lifestyle.</title>
        <authorList>
            <person name="Auxier B."/>
            <person name="Grum-Grzhimaylo A."/>
            <person name="Cardenas M.E."/>
            <person name="Lodge J.D."/>
            <person name="Laessoe T."/>
            <person name="Pedersen O."/>
            <person name="Smith M.E."/>
            <person name="Kuyper T.W."/>
            <person name="Franco-Molano E.A."/>
            <person name="Baroni T.J."/>
            <person name="Aanen D.K."/>
        </authorList>
    </citation>
    <scope>NUCLEOTIDE SEQUENCE</scope>
    <source>
        <strain evidence="1">D49</strain>
    </source>
</reference>
<dbReference type="Proteomes" id="UP000717328">
    <property type="component" value="Unassembled WGS sequence"/>
</dbReference>
<dbReference type="SUPFAM" id="SSF56112">
    <property type="entry name" value="Protein kinase-like (PK-like)"/>
    <property type="match status" value="1"/>
</dbReference>
<keyword evidence="2" id="KW-1185">Reference proteome</keyword>
<dbReference type="AlphaFoldDB" id="A0A9P7FXC3"/>
<dbReference type="InterPro" id="IPR011009">
    <property type="entry name" value="Kinase-like_dom_sf"/>
</dbReference>
<evidence type="ECO:0008006" key="3">
    <source>
        <dbReference type="Google" id="ProtNLM"/>
    </source>
</evidence>